<evidence type="ECO:0000256" key="11">
    <source>
        <dbReference type="PIRSR" id="PIRSR500134-3"/>
    </source>
</evidence>
<dbReference type="AlphaFoldDB" id="A0A8J3CQL4"/>
<dbReference type="InterPro" id="IPR014027">
    <property type="entry name" value="UDP-Glc/GDP-Man_DH_C"/>
</dbReference>
<dbReference type="InterPro" id="IPR028357">
    <property type="entry name" value="UDPglc_DH_bac"/>
</dbReference>
<feature type="binding site" evidence="11">
    <location>
        <position position="331"/>
    </location>
    <ligand>
        <name>NAD(+)</name>
        <dbReference type="ChEBI" id="CHEBI:57540"/>
    </ligand>
</feature>
<sequence>MNIAIIGTGYVGLVTGVCFADFGHNVVCVDKDEQMISMLLDRKVPIYEPGLEDLMARNVAEGRLEFTTDISQAMNGAHAVFIAVGTPARHGDGFADLSYVYAAAEEIAQHIKEFTIVVTKSTVPVGTGDEVQAILAKHCDRAHFEVVSNPEFLREGAAIADFKEPDRVVIGTDHVQATDVMNEIYRPISLNGKPILFTSRRTSELIKYAANSFLATKIAFINEISDLCEVVNADVSEVARGIGLDSRIGSRFLQAGPGYGGSCFPKDTLALLRTAEINDVDLSIVGSVVASNDQRKINMADKVVKAMGGNVSGKRIAVLGLAFKQNTDDMRDSPALTIIPILQKAGAKIIAFDPEAMEEAKHLMSDIEYANDVYDCVEGAAAAVVITEWDVFRGLDMARIKSLLSEPNLVDLRNIYSAKSMAQLGYNYVGVGRK</sequence>
<dbReference type="Proteomes" id="UP000634004">
    <property type="component" value="Unassembled WGS sequence"/>
</dbReference>
<evidence type="ECO:0000256" key="10">
    <source>
        <dbReference type="PIRSR" id="PIRSR500134-2"/>
    </source>
</evidence>
<evidence type="ECO:0000313" key="13">
    <source>
        <dbReference type="EMBL" id="GHA85039.1"/>
    </source>
</evidence>
<feature type="binding site" evidence="11">
    <location>
        <position position="266"/>
    </location>
    <ligand>
        <name>NAD(+)</name>
        <dbReference type="ChEBI" id="CHEBI:57540"/>
    </ligand>
</feature>
<evidence type="ECO:0000256" key="2">
    <source>
        <dbReference type="ARBA" id="ARBA00006601"/>
    </source>
</evidence>
<evidence type="ECO:0000256" key="6">
    <source>
        <dbReference type="ARBA" id="ARBA00023027"/>
    </source>
</evidence>
<dbReference type="NCBIfam" id="TIGR03026">
    <property type="entry name" value="NDP-sugDHase"/>
    <property type="match status" value="1"/>
</dbReference>
<dbReference type="PIRSF" id="PIRSF000124">
    <property type="entry name" value="UDPglc_GDPman_dh"/>
    <property type="match status" value="1"/>
</dbReference>
<dbReference type="EMBL" id="BMZH01000002">
    <property type="protein sequence ID" value="GHA85039.1"/>
    <property type="molecule type" value="Genomic_DNA"/>
</dbReference>
<dbReference type="GO" id="GO:0003979">
    <property type="term" value="F:UDP-glucose 6-dehydrogenase activity"/>
    <property type="evidence" value="ECO:0007669"/>
    <property type="project" value="UniProtKB-EC"/>
</dbReference>
<dbReference type="InterPro" id="IPR001732">
    <property type="entry name" value="UDP-Glc/GDP-Man_DH_N"/>
</dbReference>
<dbReference type="SMART" id="SM00984">
    <property type="entry name" value="UDPG_MGDP_dh_C"/>
    <property type="match status" value="1"/>
</dbReference>
<feature type="binding site" evidence="11">
    <location>
        <position position="122"/>
    </location>
    <ligand>
        <name>NAD(+)</name>
        <dbReference type="ChEBI" id="CHEBI:57540"/>
    </ligand>
</feature>
<dbReference type="SUPFAM" id="SSF52413">
    <property type="entry name" value="UDP-glucose/GDP-mannose dehydrogenase C-terminal domain"/>
    <property type="match status" value="1"/>
</dbReference>
<feature type="binding site" evidence="11">
    <location>
        <position position="155"/>
    </location>
    <ligand>
        <name>NAD(+)</name>
        <dbReference type="ChEBI" id="CHEBI:57540"/>
    </ligand>
</feature>
<dbReference type="Gene3D" id="1.20.5.100">
    <property type="entry name" value="Cytochrome c1, transmembrane anchor, C-terminal"/>
    <property type="match status" value="1"/>
</dbReference>
<evidence type="ECO:0000256" key="4">
    <source>
        <dbReference type="ARBA" id="ARBA00015132"/>
    </source>
</evidence>
<reference evidence="13" key="1">
    <citation type="journal article" date="2014" name="Int. J. Syst. Evol. Microbiol.">
        <title>Complete genome sequence of Corynebacterium casei LMG S-19264T (=DSM 44701T), isolated from a smear-ripened cheese.</title>
        <authorList>
            <consortium name="US DOE Joint Genome Institute (JGI-PGF)"/>
            <person name="Walter F."/>
            <person name="Albersmeier A."/>
            <person name="Kalinowski J."/>
            <person name="Ruckert C."/>
        </authorList>
    </citation>
    <scope>NUCLEOTIDE SEQUENCE</scope>
    <source>
        <strain evidence="13">KCTC 32513</strain>
    </source>
</reference>
<keyword evidence="6 8" id="KW-0520">NAD</keyword>
<organism evidence="13 14">
    <name type="scientific">Algimonas arctica</name>
    <dbReference type="NCBI Taxonomy" id="1479486"/>
    <lineage>
        <taxon>Bacteria</taxon>
        <taxon>Pseudomonadati</taxon>
        <taxon>Pseudomonadota</taxon>
        <taxon>Alphaproteobacteria</taxon>
        <taxon>Maricaulales</taxon>
        <taxon>Robiginitomaculaceae</taxon>
        <taxon>Algimonas</taxon>
    </lineage>
</organism>
<dbReference type="Pfam" id="PF00984">
    <property type="entry name" value="UDPG_MGDP_dh"/>
    <property type="match status" value="1"/>
</dbReference>
<dbReference type="UniPathway" id="UPA00038">
    <property type="reaction ID" value="UER00491"/>
</dbReference>
<keyword evidence="5 8" id="KW-0560">Oxidoreductase</keyword>
<name>A0A8J3CQL4_9PROT</name>
<comment type="catalytic activity">
    <reaction evidence="7 8">
        <text>UDP-alpha-D-glucose + 2 NAD(+) + H2O = UDP-alpha-D-glucuronate + 2 NADH + 3 H(+)</text>
        <dbReference type="Rhea" id="RHEA:23596"/>
        <dbReference type="ChEBI" id="CHEBI:15377"/>
        <dbReference type="ChEBI" id="CHEBI:15378"/>
        <dbReference type="ChEBI" id="CHEBI:57540"/>
        <dbReference type="ChEBI" id="CHEBI:57945"/>
        <dbReference type="ChEBI" id="CHEBI:58052"/>
        <dbReference type="ChEBI" id="CHEBI:58885"/>
        <dbReference type="EC" id="1.1.1.22"/>
    </reaction>
</comment>
<evidence type="ECO:0000256" key="5">
    <source>
        <dbReference type="ARBA" id="ARBA00023002"/>
    </source>
</evidence>
<evidence type="ECO:0000256" key="7">
    <source>
        <dbReference type="ARBA" id="ARBA00047473"/>
    </source>
</evidence>
<comment type="similarity">
    <text evidence="2 8">Belongs to the UDP-glucose/GDP-mannose dehydrogenase family.</text>
</comment>
<dbReference type="InterPro" id="IPR036291">
    <property type="entry name" value="NAD(P)-bd_dom_sf"/>
</dbReference>
<evidence type="ECO:0000256" key="1">
    <source>
        <dbReference type="ARBA" id="ARBA00004701"/>
    </source>
</evidence>
<dbReference type="InterPro" id="IPR014026">
    <property type="entry name" value="UDP-Glc/GDP-Man_DH_dimer"/>
</dbReference>
<dbReference type="EC" id="1.1.1.22" evidence="3 8"/>
<dbReference type="RefSeq" id="WP_189495127.1">
    <property type="nucleotide sequence ID" value="NZ_BMZH01000002.1"/>
</dbReference>
<dbReference type="PANTHER" id="PTHR43750:SF3">
    <property type="entry name" value="UDP-GLUCOSE 6-DEHYDROGENASE TUAD"/>
    <property type="match status" value="1"/>
</dbReference>
<feature type="binding site" evidence="10">
    <location>
        <position position="260"/>
    </location>
    <ligand>
        <name>substrate</name>
    </ligand>
</feature>
<dbReference type="PIRSF" id="PIRSF500134">
    <property type="entry name" value="UDPglc_DH_bac"/>
    <property type="match status" value="1"/>
</dbReference>
<dbReference type="Pfam" id="PF03720">
    <property type="entry name" value="UDPG_MGDP_dh_C"/>
    <property type="match status" value="1"/>
</dbReference>
<evidence type="ECO:0000256" key="3">
    <source>
        <dbReference type="ARBA" id="ARBA00012954"/>
    </source>
</evidence>
<keyword evidence="14" id="KW-1185">Reference proteome</keyword>
<proteinExistence type="inferred from homology"/>
<reference evidence="13" key="2">
    <citation type="submission" date="2020-09" db="EMBL/GenBank/DDBJ databases">
        <authorList>
            <person name="Sun Q."/>
            <person name="Kim S."/>
        </authorList>
    </citation>
    <scope>NUCLEOTIDE SEQUENCE</scope>
    <source>
        <strain evidence="13">KCTC 32513</strain>
    </source>
</reference>
<feature type="binding site" evidence="11">
    <location>
        <position position="30"/>
    </location>
    <ligand>
        <name>NAD(+)</name>
        <dbReference type="ChEBI" id="CHEBI:57540"/>
    </ligand>
</feature>
<dbReference type="GO" id="GO:0000271">
    <property type="term" value="P:polysaccharide biosynthetic process"/>
    <property type="evidence" value="ECO:0007669"/>
    <property type="project" value="InterPro"/>
</dbReference>
<gene>
    <name evidence="13" type="ORF">GCM10009069_05190</name>
</gene>
<comment type="pathway">
    <text evidence="1">Nucleotide-sugar biosynthesis; UDP-alpha-D-glucuronate biosynthesis; UDP-alpha-D-glucuronate from UDP-alpha-D-glucose: step 1/1.</text>
</comment>
<dbReference type="PANTHER" id="PTHR43750">
    <property type="entry name" value="UDP-GLUCOSE 6-DEHYDROGENASE TUAD"/>
    <property type="match status" value="1"/>
</dbReference>
<feature type="binding site" evidence="10">
    <location>
        <position position="207"/>
    </location>
    <ligand>
        <name>substrate</name>
    </ligand>
</feature>
<dbReference type="InterPro" id="IPR017476">
    <property type="entry name" value="UDP-Glc/GDP-Man"/>
</dbReference>
<feature type="binding site" evidence="10">
    <location>
        <begin position="152"/>
        <end position="155"/>
    </location>
    <ligand>
        <name>substrate</name>
    </ligand>
</feature>
<feature type="binding site" evidence="10">
    <location>
        <position position="324"/>
    </location>
    <ligand>
        <name>substrate</name>
    </ligand>
</feature>
<dbReference type="SUPFAM" id="SSF48179">
    <property type="entry name" value="6-phosphogluconate dehydrogenase C-terminal domain-like"/>
    <property type="match status" value="1"/>
</dbReference>
<dbReference type="GO" id="GO:0051287">
    <property type="term" value="F:NAD binding"/>
    <property type="evidence" value="ECO:0007669"/>
    <property type="project" value="InterPro"/>
</dbReference>
<dbReference type="InterPro" id="IPR036220">
    <property type="entry name" value="UDP-Glc/GDP-Man_DH_C_sf"/>
</dbReference>
<feature type="binding site" evidence="11">
    <location>
        <position position="86"/>
    </location>
    <ligand>
        <name>NAD(+)</name>
        <dbReference type="ChEBI" id="CHEBI:57540"/>
    </ligand>
</feature>
<evidence type="ECO:0000256" key="8">
    <source>
        <dbReference type="PIRNR" id="PIRNR000124"/>
    </source>
</evidence>
<dbReference type="InterPro" id="IPR008927">
    <property type="entry name" value="6-PGluconate_DH-like_C_sf"/>
</dbReference>
<dbReference type="SUPFAM" id="SSF51735">
    <property type="entry name" value="NAD(P)-binding Rossmann-fold domains"/>
    <property type="match status" value="1"/>
</dbReference>
<dbReference type="Pfam" id="PF03721">
    <property type="entry name" value="UDPG_MGDP_dh_N"/>
    <property type="match status" value="1"/>
</dbReference>
<feature type="binding site" evidence="10">
    <location>
        <begin position="252"/>
        <end position="256"/>
    </location>
    <ligand>
        <name>substrate</name>
    </ligand>
</feature>
<feature type="active site" description="Nucleophile" evidence="9">
    <location>
        <position position="263"/>
    </location>
</feature>
<feature type="domain" description="UDP-glucose/GDP-mannose dehydrogenase C-terminal" evidence="12">
    <location>
        <begin position="317"/>
        <end position="418"/>
    </location>
</feature>
<accession>A0A8J3CQL4</accession>
<evidence type="ECO:0000256" key="9">
    <source>
        <dbReference type="PIRSR" id="PIRSR500134-1"/>
    </source>
</evidence>
<comment type="caution">
    <text evidence="13">The sequence shown here is derived from an EMBL/GenBank/DDBJ whole genome shotgun (WGS) entry which is preliminary data.</text>
</comment>
<evidence type="ECO:0000259" key="12">
    <source>
        <dbReference type="SMART" id="SM00984"/>
    </source>
</evidence>
<dbReference type="Gene3D" id="3.40.50.720">
    <property type="entry name" value="NAD(P)-binding Rossmann-like Domain"/>
    <property type="match status" value="2"/>
</dbReference>
<dbReference type="GO" id="GO:0006065">
    <property type="term" value="P:UDP-glucuronate biosynthetic process"/>
    <property type="evidence" value="ECO:0007669"/>
    <property type="project" value="UniProtKB-UniPathway"/>
</dbReference>
<evidence type="ECO:0000313" key="14">
    <source>
        <dbReference type="Proteomes" id="UP000634004"/>
    </source>
</evidence>
<protein>
    <recommendedName>
        <fullName evidence="4 8">UDP-glucose 6-dehydrogenase</fullName>
        <ecNumber evidence="3 8">1.1.1.22</ecNumber>
    </recommendedName>
</protein>